<comment type="caution">
    <text evidence="3">The sequence shown here is derived from an EMBL/GenBank/DDBJ whole genome shotgun (WGS) entry which is preliminary data.</text>
</comment>
<dbReference type="PROSITE" id="PS51820">
    <property type="entry name" value="PA14"/>
    <property type="match status" value="1"/>
</dbReference>
<feature type="domain" description="PA14" evidence="2">
    <location>
        <begin position="261"/>
        <end position="421"/>
    </location>
</feature>
<dbReference type="SMART" id="SM00429">
    <property type="entry name" value="IPT"/>
    <property type="match status" value="6"/>
</dbReference>
<evidence type="ECO:0000313" key="3">
    <source>
        <dbReference type="EMBL" id="KAH0505761.1"/>
    </source>
</evidence>
<gene>
    <name evidence="3" type="ORF">LTLLF_176910</name>
</gene>
<dbReference type="FunFam" id="2.60.40.10:FF:001444">
    <property type="entry name" value="PKHD1, fibrocystin/polyductin"/>
    <property type="match status" value="1"/>
</dbReference>
<evidence type="ECO:0000256" key="1">
    <source>
        <dbReference type="ARBA" id="ARBA00022729"/>
    </source>
</evidence>
<dbReference type="SUPFAM" id="SSF56988">
    <property type="entry name" value="Anthrax protective antigen"/>
    <property type="match status" value="1"/>
</dbReference>
<proteinExistence type="predicted"/>
<dbReference type="FunFam" id="2.60.40.10:FF:002082">
    <property type="entry name" value="PKHD1, fibrocystin/polyductin"/>
    <property type="match status" value="1"/>
</dbReference>
<dbReference type="CDD" id="cd00603">
    <property type="entry name" value="IPT_PCSR"/>
    <property type="match status" value="6"/>
</dbReference>
<organism evidence="3 4">
    <name type="scientific">Microtus ochrogaster</name>
    <name type="common">Prairie vole</name>
    <dbReference type="NCBI Taxonomy" id="79684"/>
    <lineage>
        <taxon>Eukaryota</taxon>
        <taxon>Metazoa</taxon>
        <taxon>Chordata</taxon>
        <taxon>Craniata</taxon>
        <taxon>Vertebrata</taxon>
        <taxon>Euteleostomi</taxon>
        <taxon>Mammalia</taxon>
        <taxon>Eutheria</taxon>
        <taxon>Euarchontoglires</taxon>
        <taxon>Glires</taxon>
        <taxon>Rodentia</taxon>
        <taxon>Myomorpha</taxon>
        <taxon>Muroidea</taxon>
        <taxon>Cricetidae</taxon>
        <taxon>Arvicolinae</taxon>
        <taxon>Microtus</taxon>
    </lineage>
</organism>
<name>A0A8J6KMY3_MICOH</name>
<dbReference type="FunFam" id="2.60.40.10:FF:000871">
    <property type="entry name" value="PKHD1, fibrocystin/polyductin"/>
    <property type="match status" value="1"/>
</dbReference>
<evidence type="ECO:0000259" key="2">
    <source>
        <dbReference type="PROSITE" id="PS51820"/>
    </source>
</evidence>
<dbReference type="FunFam" id="2.60.40.10:FF:001171">
    <property type="entry name" value="PKHD1, fibrocystin/polyductin"/>
    <property type="match status" value="1"/>
</dbReference>
<reference evidence="3" key="1">
    <citation type="submission" date="2020-03" db="EMBL/GenBank/DDBJ databases">
        <title>Studies in the Genomics of Life Span.</title>
        <authorList>
            <person name="Glass D."/>
        </authorList>
    </citation>
    <scope>NUCLEOTIDE SEQUENCE</scope>
    <source>
        <strain evidence="3">LTLLF</strain>
        <tissue evidence="3">Muscle</tissue>
    </source>
</reference>
<evidence type="ECO:0000313" key="4">
    <source>
        <dbReference type="Proteomes" id="UP000710432"/>
    </source>
</evidence>
<protein>
    <submittedName>
        <fullName evidence="3">Fibrocystin</fullName>
    </submittedName>
</protein>
<dbReference type="Proteomes" id="UP000710432">
    <property type="component" value="Unassembled WGS sequence"/>
</dbReference>
<dbReference type="EMBL" id="JAATJU010024399">
    <property type="protein sequence ID" value="KAH0505761.1"/>
    <property type="molecule type" value="Genomic_DNA"/>
</dbReference>
<dbReference type="Pfam" id="PF01833">
    <property type="entry name" value="TIG"/>
    <property type="match status" value="7"/>
</dbReference>
<dbReference type="InterPro" id="IPR014756">
    <property type="entry name" value="Ig_E-set"/>
</dbReference>
<dbReference type="FunFam" id="2.60.40.10:FF:000889">
    <property type="entry name" value="fibrocystin isoform X1"/>
    <property type="match status" value="1"/>
</dbReference>
<dbReference type="Gene3D" id="2.60.40.10">
    <property type="entry name" value="Immunoglobulins"/>
    <property type="match status" value="5"/>
</dbReference>
<dbReference type="InterPro" id="IPR002909">
    <property type="entry name" value="IPT_dom"/>
</dbReference>
<dbReference type="InterPro" id="IPR037524">
    <property type="entry name" value="PA14/GLEYA"/>
</dbReference>
<dbReference type="PANTHER" id="PTHR46769">
    <property type="entry name" value="POLYCYSTIC KIDNEY AND HEPATIC DISEASE 1 (AUTOSOMAL RECESSIVE)-LIKE 1"/>
    <property type="match status" value="1"/>
</dbReference>
<sequence>MFAFPCMSQPDVFLCLDLENSVLYPNNGSQLEIDMVNLAVPALPRIPCDVYPVFVDLPVVTCQTRSLLSEAHAGRYSLEIRSGERVLGGPCSGSLDGCTFKFSKAQTPVVYHVNPPSGVPGQVIQVYGWIIADQLETFDPDADYIDSPLILEAGRDKWLTPCSVVNKQTGSWSMVHKEAWLISAKQDLFLYQTHSEIQSVFPKVGSLGGRTDITITGDFFDSSAQVTIAGIPCDIRRVSPRKIECTTRAPGRGARLMAPQAGNRGLLFEVGDSVEDVELNKTTPGYKWQIVPNASSPSGFWSKEGQIFRARLSGFFVAPETNNYTFWIQADSPASLYFSYSEEPRTKVEVASVGVGTADWFDSWERNGNEGNWQQKTTKLELRGSAKYYLEAEQLGIAPSRGMRIGVQIHNTWLNPDVVNTYLLEKHQIRARAQRLPEIQMLNVSATGSFFLAWNNVSSQPVPANATAQQIQTTIEELLAVKCHLEPVSAHILLRLGFEQGLEGSSSDGVLTSSTEPFCGRFSLGQLRHLILYPSPDKNGYQGDQYPYLCTAYRSHINRTLTMTVSFVFGFQNVTKNTTCDWNLTEPHPESWQFTCINLWDTCVRRSEDLPSSLANTPLLVQRIDILPVAPKADLLYLDEIILADTSITVSQADPGTARPGGNLVESVSVVGFPPVYSIAFWLAGCGSELPLITARYMPAEGTAGSELTEVTAQRLQRTSPPLGGHFFLQLFDTVIPDVPVHMSSRQLHKLLQDNADASTSGYLNVSDITVTKELNSCYEHVWTLSWTTQIGDLPNFIRVSDQNLTGVNPAIIARVVYDGGVFLGPIFGDMLATANQQTQVAVQVNDVPAHCSGSCSFQYLQESTPRVDYVRHSPGCDVNLLVYLTGTGFPRDAQSLQVTVNQTRCEVIFSNETDVVCELDLLPVGVHRILMLVRHSGLAVNASGEGLFLYVEPRLVAVEPATVAEIGGLWVTIRGCHLEGTSLMLFGTQSCAIDAISSNSQQIRCKVPPRGKDGYTVNVTVVTGEHSTVLPRAFTYVSSLNPVVVSLSRNRSSIAGGEILFLGMARLTNDTDLDVQIRVQNTSAQVLTQTAWGLEALLPPLPTGIHTISVFINGVSIRAQGVDLHIQYLTEVFSVEPCSGSLLGGTILSIAGIGLGGDPALVWILVDNQTCDIVTLTDMNVWCETPPVALSPGADVLSVSASVEIWVGNTSFLHGPSLVGKGLTFMYEATTTPVVTALWEELMNDSLRFYVEGNNLSDSAILFGTLKCDLEVQSFVENTSLSECSFPLYSLEAGVYPLRVRHKLMGFANMSAGPQKFELSPRITAIFPTRGSVCGGTILTVKGVAFNSRRRSVHVDLSGPFACVILSLRGHTVLCQTKLVGYHFSAVSFALNVTVVVNGLASKCAGNCTLFLQEEATPTVDVLIASLNGSITTVLMRCQRLGTTDAALTVFVDDLLPCHTTFFNTSHVACQMSNLTPGLHYLSAVHTHTGYACLDSVSRNFFIAPQVFDYFPKNCSIHGGNLLTIKGTALRGRNATFVYVGQRVCLTVNISYELVQCIIPAGSGSVALDIQVDGVLCHAGLIGYSSVFTPELLSVSQSHDILTFSVAQISGAANVIIFIGKSPCMGVSGNRTVLQCMVPLLPAGEYPVTGYDHSRGWASSALILEQRATVTSVTKNFVSLASLCDLRPAEDSCEVSSHTYMRCDLTIAIGTKRLPGSWPYLYCCEESPQCLLAPEHRAEPASPPFSGLFLSPKVERDEVLIYNSSCNITMETEAEMECETPNQPIIAKITEIQKSRGQNTQLLITGGGELPAQLPGNPTRLQELQIRRTAFAFAFAF</sequence>
<dbReference type="InterPro" id="IPR013783">
    <property type="entry name" value="Ig-like_fold"/>
</dbReference>
<keyword evidence="1" id="KW-0732">Signal</keyword>
<dbReference type="InterPro" id="IPR052387">
    <property type="entry name" value="Fibrocystin"/>
</dbReference>
<accession>A0A8J6KMY3</accession>
<dbReference type="SUPFAM" id="SSF81296">
    <property type="entry name" value="E set domains"/>
    <property type="match status" value="6"/>
</dbReference>
<dbReference type="PANTHER" id="PTHR46769:SF1">
    <property type="entry name" value="FIBROCYSTIN"/>
    <property type="match status" value="1"/>
</dbReference>